<dbReference type="Proteomes" id="UP001302249">
    <property type="component" value="Chromosome"/>
</dbReference>
<dbReference type="EMBL" id="CP135076">
    <property type="protein sequence ID" value="WNO52897.1"/>
    <property type="molecule type" value="Genomic_DNA"/>
</dbReference>
<reference evidence="1 2" key="1">
    <citation type="submission" date="2023-09" db="EMBL/GenBank/DDBJ databases">
        <authorList>
            <person name="Rey-Velasco X."/>
        </authorList>
    </citation>
    <scope>NUCLEOTIDE SEQUENCE [LARGE SCALE GENOMIC DNA]</scope>
    <source>
        <strain evidence="1 2">W311</strain>
    </source>
</reference>
<evidence type="ECO:0000313" key="2">
    <source>
        <dbReference type="Proteomes" id="UP001302249"/>
    </source>
</evidence>
<accession>A0ABZ0B669</accession>
<proteinExistence type="predicted"/>
<dbReference type="RefSeq" id="WP_313913805.1">
    <property type="nucleotide sequence ID" value="NZ_CP135076.1"/>
</dbReference>
<gene>
    <name evidence="1" type="ORF">RPR59_10555</name>
</gene>
<name>A0ABZ0B669_9SPHN</name>
<evidence type="ECO:0000313" key="1">
    <source>
        <dbReference type="EMBL" id="WNO52897.1"/>
    </source>
</evidence>
<keyword evidence="2" id="KW-1185">Reference proteome</keyword>
<organism evidence="1 2">
    <name type="scientific">Stakelama saccharophila</name>
    <dbReference type="NCBI Taxonomy" id="3075605"/>
    <lineage>
        <taxon>Bacteria</taxon>
        <taxon>Pseudomonadati</taxon>
        <taxon>Pseudomonadota</taxon>
        <taxon>Alphaproteobacteria</taxon>
        <taxon>Sphingomonadales</taxon>
        <taxon>Sphingomonadaceae</taxon>
        <taxon>Stakelama</taxon>
    </lineage>
</organism>
<sequence>MAYLDLTQSYDIGAVVAGKAMADADTATLSPLEWSVVALAQRDRLSSLNKPGRVALAMGRLFGSRPNPELADAKLEALRRIAVLAWHRGYAIASHEIRAFKAAGFTLAQYELVLASISRSRNARNNQRAHV</sequence>
<protein>
    <submittedName>
        <fullName evidence="1">Uncharacterized protein</fullName>
    </submittedName>
</protein>